<dbReference type="GO" id="GO:0042121">
    <property type="term" value="P:alginic acid biosynthetic process"/>
    <property type="evidence" value="ECO:0007669"/>
    <property type="project" value="UniProtKB-UniPathway"/>
</dbReference>
<organism evidence="9">
    <name type="scientific">Desulfatirhabdium butyrativorans</name>
    <dbReference type="NCBI Taxonomy" id="340467"/>
    <lineage>
        <taxon>Bacteria</taxon>
        <taxon>Pseudomonadati</taxon>
        <taxon>Thermodesulfobacteriota</taxon>
        <taxon>Desulfobacteria</taxon>
        <taxon>Desulfobacterales</taxon>
        <taxon>Desulfatirhabdiaceae</taxon>
        <taxon>Desulfatirhabdium</taxon>
    </lineage>
</organism>
<keyword evidence="5" id="KW-0574">Periplasm</keyword>
<gene>
    <name evidence="9" type="ORF">ENS29_06215</name>
</gene>
<evidence type="ECO:0000256" key="1">
    <source>
        <dbReference type="ARBA" id="ARBA00004418"/>
    </source>
</evidence>
<evidence type="ECO:0000313" key="9">
    <source>
        <dbReference type="EMBL" id="HGU32434.1"/>
    </source>
</evidence>
<feature type="transmembrane region" description="Helical" evidence="7">
    <location>
        <begin position="21"/>
        <end position="45"/>
    </location>
</feature>
<reference evidence="9" key="1">
    <citation type="journal article" date="2020" name="mSystems">
        <title>Genome- and Community-Level Interaction Insights into Carbon Utilization and Element Cycling Functions of Hydrothermarchaeota in Hydrothermal Sediment.</title>
        <authorList>
            <person name="Zhou Z."/>
            <person name="Liu Y."/>
            <person name="Xu W."/>
            <person name="Pan J."/>
            <person name="Luo Z.H."/>
            <person name="Li M."/>
        </authorList>
    </citation>
    <scope>NUCLEOTIDE SEQUENCE [LARGE SCALE GENOMIC DNA]</scope>
    <source>
        <strain evidence="9">SpSt-477</strain>
    </source>
</reference>
<feature type="domain" description="AlgX/AlgJ SGNH hydrolase-like" evidence="8">
    <location>
        <begin position="110"/>
        <end position="288"/>
    </location>
</feature>
<dbReference type="GO" id="GO:0016740">
    <property type="term" value="F:transferase activity"/>
    <property type="evidence" value="ECO:0007669"/>
    <property type="project" value="UniProtKB-KW"/>
</dbReference>
<evidence type="ECO:0000256" key="3">
    <source>
        <dbReference type="ARBA" id="ARBA00022679"/>
    </source>
</evidence>
<keyword evidence="7" id="KW-1133">Transmembrane helix</keyword>
<evidence type="ECO:0000256" key="4">
    <source>
        <dbReference type="ARBA" id="ARBA00022729"/>
    </source>
</evidence>
<keyword evidence="7" id="KW-0812">Transmembrane</keyword>
<dbReference type="InterPro" id="IPR031811">
    <property type="entry name" value="ALGX/ALGJ_SGNH-like"/>
</dbReference>
<evidence type="ECO:0000259" key="8">
    <source>
        <dbReference type="Pfam" id="PF16822"/>
    </source>
</evidence>
<dbReference type="Pfam" id="PF16822">
    <property type="entry name" value="ALGX"/>
    <property type="match status" value="1"/>
</dbReference>
<evidence type="ECO:0000256" key="7">
    <source>
        <dbReference type="SAM" id="Phobius"/>
    </source>
</evidence>
<protein>
    <recommendedName>
        <fullName evidence="8">AlgX/AlgJ SGNH hydrolase-like domain-containing protein</fullName>
    </recommendedName>
</protein>
<comment type="subcellular location">
    <subcellularLocation>
        <location evidence="1">Periplasm</location>
    </subcellularLocation>
</comment>
<keyword evidence="4" id="KW-0732">Signal</keyword>
<evidence type="ECO:0000256" key="5">
    <source>
        <dbReference type="ARBA" id="ARBA00022764"/>
    </source>
</evidence>
<sequence>MIPVQTMDENTRKNSGWRTAACVRIGLICCFLFLLFLPPLATIWMPKQETSRLENRKRATFPDFNKESPATFTRLLERYIADHVAFRETLGLLHNRALVVGFNKSPHPAIVLGKSGWLFHGMEGSMEDVLGKKSLSVDTLDLWAKKLQRRKHWLERQGVQYLFVIAPDKQSIYPEYLPDAFQKRMTHQKRMDQLIAFLNQYTNVTVLDLRPALLQAKAIQPVYYRTDTHWNWYGGWVAYQRIIDVIQMWFPEVRRLDERSVGVVEKRFDTGDMALRLGLPDIFQEMERAIWVPKPCAGEKKQRFNELSFIKTCAFASYRVLVVRDSFFTLIEPFLSESFHTSIYLWKPWPAMSSYDHPWVKEVLEEFKPDLVIEECVERFLDAEPTVSNEEEFEYAETAVLLDPLHGFDRIVAYKDAELSRHPDGLHITAGNDPGIVLQLQAVRRQNGLLRLVIDSPAETMLQLFFKYRPLDGYSEVNSMRFKIHPGTNELTIPLKHQWVGNPLRIDPGMVAGVYVLKKLELYLLPSIGALRQ</sequence>
<comment type="pathway">
    <text evidence="2">Glycan biosynthesis; alginate biosynthesis.</text>
</comment>
<dbReference type="EMBL" id="DSUH01000141">
    <property type="protein sequence ID" value="HGU32434.1"/>
    <property type="molecule type" value="Genomic_DNA"/>
</dbReference>
<proteinExistence type="predicted"/>
<keyword evidence="3" id="KW-0808">Transferase</keyword>
<keyword evidence="7" id="KW-0472">Membrane</keyword>
<dbReference type="UniPathway" id="UPA00286"/>
<keyword evidence="6" id="KW-0016">Alginate biosynthesis</keyword>
<dbReference type="GO" id="GO:0042597">
    <property type="term" value="C:periplasmic space"/>
    <property type="evidence" value="ECO:0007669"/>
    <property type="project" value="UniProtKB-SubCell"/>
</dbReference>
<accession>A0A7C4RRD7</accession>
<dbReference type="AlphaFoldDB" id="A0A7C4RRD7"/>
<name>A0A7C4RRD7_9BACT</name>
<evidence type="ECO:0000256" key="6">
    <source>
        <dbReference type="ARBA" id="ARBA00022841"/>
    </source>
</evidence>
<evidence type="ECO:0000256" key="2">
    <source>
        <dbReference type="ARBA" id="ARBA00005182"/>
    </source>
</evidence>
<comment type="caution">
    <text evidence="9">The sequence shown here is derived from an EMBL/GenBank/DDBJ whole genome shotgun (WGS) entry which is preliminary data.</text>
</comment>